<geneLocation type="plastid" evidence="1"/>
<dbReference type="InterPro" id="IPR009666">
    <property type="entry name" value="Uncharacterised_Ycf35"/>
</dbReference>
<protein>
    <submittedName>
        <fullName evidence="1">Uncharacterized protein</fullName>
    </submittedName>
</protein>
<reference evidence="1" key="1">
    <citation type="submission" date="2018-02" db="EMBL/GenBank/DDBJ databases">
        <title>The complete organellar genomes of Fucus spiralis (Fucaeae, Phaeophyceae) from California, USA.</title>
        <authorList>
            <person name="Hughey J.R."/>
        </authorList>
    </citation>
    <scope>NUCLEOTIDE SEQUENCE</scope>
</reference>
<name>A0A2R4QPY7_9PHAE</name>
<accession>A0A2R4QPY7</accession>
<evidence type="ECO:0000313" key="1">
    <source>
        <dbReference type="EMBL" id="AVZ00629.1"/>
    </source>
</evidence>
<keyword evidence="1" id="KW-0934">Plastid</keyword>
<dbReference type="Pfam" id="PF06868">
    <property type="entry name" value="DUF1257"/>
    <property type="match status" value="1"/>
</dbReference>
<sequence length="136" mass="16259">MSHYTCIKTKYTNSNILKKVINKLGYPYIENKCQKNQNIEVPVIFSENLKSTIYQKNHRNYVAFKSDKLDYDIITDSQSWTKKEIITRFLKKLELNYGYSETIYQALDLGFVRSKVITTNNKNNRFIFQRFVETKF</sequence>
<dbReference type="AlphaFoldDB" id="A0A2R4QPY7"/>
<organism evidence="1">
    <name type="scientific">Fucus spiralis</name>
    <dbReference type="NCBI Taxonomy" id="87149"/>
    <lineage>
        <taxon>Eukaryota</taxon>
        <taxon>Sar</taxon>
        <taxon>Stramenopiles</taxon>
        <taxon>Ochrophyta</taxon>
        <taxon>PX clade</taxon>
        <taxon>Phaeophyceae</taxon>
        <taxon>Fucales</taxon>
        <taxon>Fucaceae</taxon>
        <taxon>Fucus</taxon>
    </lineage>
</organism>
<gene>
    <name evidence="1" type="primary">ycf35</name>
</gene>
<proteinExistence type="predicted"/>
<dbReference type="EMBL" id="MG922855">
    <property type="protein sequence ID" value="AVZ00629.1"/>
    <property type="molecule type" value="Genomic_DNA"/>
</dbReference>